<dbReference type="Proteomes" id="UP001529272">
    <property type="component" value="Unassembled WGS sequence"/>
</dbReference>
<feature type="transmembrane region" description="Helical" evidence="5">
    <location>
        <begin position="141"/>
        <end position="158"/>
    </location>
</feature>
<dbReference type="RefSeq" id="WP_042913809.1">
    <property type="nucleotide sequence ID" value="NZ_CP012885.2"/>
</dbReference>
<keyword evidence="10" id="KW-1185">Reference proteome</keyword>
<dbReference type="GO" id="GO:0016020">
    <property type="term" value="C:membrane"/>
    <property type="evidence" value="ECO:0007669"/>
    <property type="project" value="UniProtKB-SubCell"/>
</dbReference>
<evidence type="ECO:0000256" key="4">
    <source>
        <dbReference type="ARBA" id="ARBA00023136"/>
    </source>
</evidence>
<evidence type="ECO:0000313" key="10">
    <source>
        <dbReference type="Proteomes" id="UP001529272"/>
    </source>
</evidence>
<evidence type="ECO:0000259" key="6">
    <source>
        <dbReference type="Pfam" id="PF13515"/>
    </source>
</evidence>
<dbReference type="Pfam" id="PF13515">
    <property type="entry name" value="FUSC_2"/>
    <property type="match status" value="1"/>
</dbReference>
<feature type="transmembrane region" description="Helical" evidence="5">
    <location>
        <begin position="67"/>
        <end position="85"/>
    </location>
</feature>
<evidence type="ECO:0000256" key="2">
    <source>
        <dbReference type="ARBA" id="ARBA00022692"/>
    </source>
</evidence>
<keyword evidence="3 5" id="KW-1133">Transmembrane helix</keyword>
<name>A0A1Y0T929_MYCIT</name>
<evidence type="ECO:0000256" key="1">
    <source>
        <dbReference type="ARBA" id="ARBA00004141"/>
    </source>
</evidence>
<evidence type="ECO:0000256" key="5">
    <source>
        <dbReference type="SAM" id="Phobius"/>
    </source>
</evidence>
<comment type="subcellular location">
    <subcellularLocation>
        <location evidence="1">Membrane</location>
        <topology evidence="1">Multi-pass membrane protein</topology>
    </subcellularLocation>
</comment>
<feature type="domain" description="Integral membrane bound transporter" evidence="6">
    <location>
        <begin position="29"/>
        <end position="154"/>
    </location>
</feature>
<feature type="transmembrane region" description="Helical" evidence="5">
    <location>
        <begin position="91"/>
        <end position="110"/>
    </location>
</feature>
<feature type="transmembrane region" description="Helical" evidence="5">
    <location>
        <begin position="12"/>
        <end position="31"/>
    </location>
</feature>
<proteinExistence type="predicted"/>
<feature type="transmembrane region" description="Helical" evidence="5">
    <location>
        <begin position="117"/>
        <end position="135"/>
    </location>
</feature>
<evidence type="ECO:0000313" key="7">
    <source>
        <dbReference type="EMBL" id="ASL17806.1"/>
    </source>
</evidence>
<dbReference type="Proteomes" id="UP000198286">
    <property type="component" value="Chromosome"/>
</dbReference>
<organism evidence="7 9">
    <name type="scientific">Mycobacterium intracellulare subsp. chimaera</name>
    <dbReference type="NCBI Taxonomy" id="222805"/>
    <lineage>
        <taxon>Bacteria</taxon>
        <taxon>Bacillati</taxon>
        <taxon>Actinomycetota</taxon>
        <taxon>Actinomycetes</taxon>
        <taxon>Mycobacteriales</taxon>
        <taxon>Mycobacteriaceae</taxon>
        <taxon>Mycobacterium</taxon>
        <taxon>Mycobacterium avium complex (MAC)</taxon>
    </lineage>
</organism>
<reference evidence="7 9" key="1">
    <citation type="journal article" date="2017" name="Lancet Infect. Dis.">
        <title>Global outbreak of severe Mycobacterium chimaera disease after cardiac surgery: a molecular epidemiological study.</title>
        <authorList>
            <person name="van Ingen J."/>
            <person name="Kohl T."/>
            <person name="Kranzer K."/>
            <person name="Hasse B."/>
            <person name="Keller P."/>
            <person name="Szafranska A."/>
            <person name="Hillemann D."/>
            <person name="Chand M."/>
            <person name="Schreiber P."/>
            <person name="Sommerstein R."/>
            <person name="Berger C."/>
            <person name="Genoni M."/>
            <person name="Ruegg C."/>
            <person name="Troillet N."/>
            <person name="Widmer A.F."/>
            <person name="Becker S.L."/>
            <person name="Herrmann M."/>
            <person name="Eckmanns T."/>
            <person name="Haller S."/>
            <person name="Hoeller C."/>
            <person name="Debast S.B."/>
            <person name="Wolfhagen M.J."/>
            <person name="Hopman J."/>
            <person name="Kluytmans J."/>
            <person name="Langelaar M."/>
            <person name="Notermans D.W."/>
            <person name="ten Oever J."/>
            <person name="van den Barselaar P."/>
            <person name="Vonk A.B.A."/>
            <person name="Vos M.C."/>
            <person name="Ahmed N."/>
            <person name="Brown T."/>
            <person name="Crook D."/>
            <person name="Lamagni T."/>
            <person name="Phin N."/>
            <person name="Smith E.G."/>
            <person name="Zambon M."/>
            <person name="Serr A."/>
            <person name="Goetting T."/>
            <person name="Ebner W."/>
            <person name="Thuermer A."/>
            <person name="Utpatel C."/>
            <person name="Sproer C."/>
            <person name="Bunk B."/>
            <person name="Nubel U."/>
            <person name="Bloemberg G."/>
            <person name="Bottger E."/>
            <person name="Niemann S."/>
            <person name="Wagner D."/>
            <person name="Sax H."/>
        </authorList>
    </citation>
    <scope>NUCLEOTIDE SEQUENCE [LARGE SCALE GENOMIC DNA]</scope>
    <source>
        <strain evidence="7 9">ZUERICH-2</strain>
    </source>
</reference>
<reference evidence="8" key="2">
    <citation type="submission" date="2023-06" db="EMBL/GenBank/DDBJ databases">
        <title>Itaconate inhibition of nontuberculous mycobacteria.</title>
        <authorList>
            <person name="Breen P."/>
            <person name="Zimbric M."/>
            <person name="Caverly L."/>
        </authorList>
    </citation>
    <scope>NUCLEOTIDE SEQUENCE</scope>
    <source>
        <strain evidence="8">FLAC1071</strain>
    </source>
</reference>
<dbReference type="AlphaFoldDB" id="A0A1Y0T929"/>
<evidence type="ECO:0000313" key="9">
    <source>
        <dbReference type="Proteomes" id="UP000198286"/>
    </source>
</evidence>
<dbReference type="InterPro" id="IPR049453">
    <property type="entry name" value="Memb_transporter_dom"/>
</dbReference>
<keyword evidence="2 5" id="KW-0812">Transmembrane</keyword>
<dbReference type="STRING" id="222805.AN480_25170"/>
<gene>
    <name evidence="7" type="ORF">MYCOZU2_05460</name>
    <name evidence="8" type="ORF">QRB35_02595</name>
</gene>
<dbReference type="EMBL" id="JASZZX010000001">
    <property type="protein sequence ID" value="MDM3924917.1"/>
    <property type="molecule type" value="Genomic_DNA"/>
</dbReference>
<accession>A0A1Y0T929</accession>
<dbReference type="EMBL" id="CP015267">
    <property type="protein sequence ID" value="ASL17806.1"/>
    <property type="molecule type" value="Genomic_DNA"/>
</dbReference>
<sequence length="338" mass="35204">MIPLPASVLRRLRRALWPIAQTTVAAAIAWYLAHDVLGHREPFFAPIAAAVCLWTTNLVRAELAVEMIIGVALGIAVGTTVLATLGAGPIGMGAAVLVSLTLAVLIAQSFSTQRTMFVNQSVISAILIVAFPHTGLGVERLYDALIGGGLAVVFSILLSPKNPLTVLSDARRDALTALRDILAQIDCCTGDPTKADQTWALASADRLHRRLAGLIEARGTARQLARVCPRRWSLRNAVRIADHRAAHVALLGSSVLALARALTSAVAPSEPLRAATGDLAAAATALADDKPETAVAHAESARRHAAALPSATQRAGLAAVIDACAAEMQQVISAPPTA</sequence>
<keyword evidence="4 5" id="KW-0472">Membrane</keyword>
<protein>
    <submittedName>
        <fullName evidence="8">FUSC family protein</fullName>
    </submittedName>
    <submittedName>
        <fullName evidence="7">Transmembrane alanine and valine and leucine rich protein</fullName>
    </submittedName>
</protein>
<reference evidence="8" key="3">
    <citation type="submission" date="2023-06" db="EMBL/GenBank/DDBJ databases">
        <authorList>
            <person name="Spilker T."/>
        </authorList>
    </citation>
    <scope>NUCLEOTIDE SEQUENCE</scope>
    <source>
        <strain evidence="8">FLAC1071</strain>
    </source>
</reference>
<evidence type="ECO:0000256" key="3">
    <source>
        <dbReference type="ARBA" id="ARBA00022989"/>
    </source>
</evidence>
<evidence type="ECO:0000313" key="8">
    <source>
        <dbReference type="EMBL" id="MDM3924917.1"/>
    </source>
</evidence>
<dbReference type="KEGG" id="mchi:AN480_25170"/>